<proteinExistence type="predicted"/>
<dbReference type="Proteomes" id="UP000464675">
    <property type="component" value="Chromosome"/>
</dbReference>
<sequence length="142" mass="16507">MALGEKICLAMYLFTNSLLPESKWSEAYPKMWLQRVELQKDKAVLRWPHDQNHAYYVGGYEGCGCGWRAISYCDEPEEIVLKKKDRESLLLLLKELDLESTWLVVCWEGDQGEPLDGVELISMANISDAEFEFQELHRYEIA</sequence>
<dbReference type="Proteomes" id="UP000563601">
    <property type="component" value="Unassembled WGS sequence"/>
</dbReference>
<dbReference type="EMBL" id="CP047491">
    <property type="protein sequence ID" value="QHQ37745.1"/>
    <property type="molecule type" value="Genomic_DNA"/>
</dbReference>
<evidence type="ECO:0008006" key="5">
    <source>
        <dbReference type="Google" id="ProtNLM"/>
    </source>
</evidence>
<reference evidence="2 3" key="1">
    <citation type="submission" date="2020-01" db="EMBL/GenBank/DDBJ databases">
        <title>The possibility of degradation of plastic by Microbulbifer hydrolyticus IRE-31.</title>
        <authorList>
            <person name="Liu L."/>
        </authorList>
    </citation>
    <scope>NUCLEOTIDE SEQUENCE [LARGE SCALE GENOMIC DNA]</scope>
    <source>
        <strain evidence="2 3">IRE-31</strain>
    </source>
</reference>
<gene>
    <name evidence="2" type="ORF">GTQ55_01250</name>
    <name evidence="1" type="ORF">HNQ53_001729</name>
</gene>
<accession>A0A6P1T7Q1</accession>
<evidence type="ECO:0000313" key="1">
    <source>
        <dbReference type="EMBL" id="MBB5211511.1"/>
    </source>
</evidence>
<name>A0A6P1T7Q1_9GAMM</name>
<protein>
    <recommendedName>
        <fullName evidence="5">DUF4279 domain-containing protein</fullName>
    </recommendedName>
</protein>
<reference evidence="1 4" key="2">
    <citation type="submission" date="2020-08" db="EMBL/GenBank/DDBJ databases">
        <title>Genomic Encyclopedia of Type Strains, Phase IV (KMG-IV): sequencing the most valuable type-strain genomes for metagenomic binning, comparative biology and taxonomic classification.</title>
        <authorList>
            <person name="Goeker M."/>
        </authorList>
    </citation>
    <scope>NUCLEOTIDE SEQUENCE [LARGE SCALE GENOMIC DNA]</scope>
    <source>
        <strain evidence="1 4">DSM 11525</strain>
    </source>
</reference>
<dbReference type="AlphaFoldDB" id="A0A6P1T7Q1"/>
<evidence type="ECO:0000313" key="2">
    <source>
        <dbReference type="EMBL" id="QHQ37745.1"/>
    </source>
</evidence>
<evidence type="ECO:0000313" key="3">
    <source>
        <dbReference type="Proteomes" id="UP000464675"/>
    </source>
</evidence>
<dbReference type="RefSeq" id="WP_161857083.1">
    <property type="nucleotide sequence ID" value="NZ_JACHHR010000002.1"/>
</dbReference>
<evidence type="ECO:0000313" key="4">
    <source>
        <dbReference type="Proteomes" id="UP000563601"/>
    </source>
</evidence>
<keyword evidence="3" id="KW-1185">Reference proteome</keyword>
<dbReference type="EMBL" id="JACHHR010000002">
    <property type="protein sequence ID" value="MBB5211511.1"/>
    <property type="molecule type" value="Genomic_DNA"/>
</dbReference>
<organism evidence="1 4">
    <name type="scientific">Microbulbifer hydrolyticus</name>
    <dbReference type="NCBI Taxonomy" id="48074"/>
    <lineage>
        <taxon>Bacteria</taxon>
        <taxon>Pseudomonadati</taxon>
        <taxon>Pseudomonadota</taxon>
        <taxon>Gammaproteobacteria</taxon>
        <taxon>Cellvibrionales</taxon>
        <taxon>Microbulbiferaceae</taxon>
        <taxon>Microbulbifer</taxon>
    </lineage>
</organism>